<dbReference type="GO" id="GO:0008821">
    <property type="term" value="F:crossover junction DNA endonuclease activity"/>
    <property type="evidence" value="ECO:0007669"/>
    <property type="project" value="TreeGrafter"/>
</dbReference>
<dbReference type="GO" id="GO:0000707">
    <property type="term" value="P:meiotic DNA recombinase assembly"/>
    <property type="evidence" value="ECO:0007669"/>
    <property type="project" value="TreeGrafter"/>
</dbReference>
<dbReference type="GO" id="GO:0007131">
    <property type="term" value="P:reciprocal meiotic recombination"/>
    <property type="evidence" value="ECO:0007669"/>
    <property type="project" value="TreeGrafter"/>
</dbReference>
<comment type="caution">
    <text evidence="8">The sequence shown here is derived from an EMBL/GenBank/DDBJ whole genome shotgun (WGS) entry which is preliminary data.</text>
</comment>
<keyword evidence="3" id="KW-0227">DNA damage</keyword>
<dbReference type="InterPro" id="IPR027417">
    <property type="entry name" value="P-loop_NTPase"/>
</dbReference>
<keyword evidence="7" id="KW-0472">Membrane</keyword>
<evidence type="ECO:0000256" key="6">
    <source>
        <dbReference type="ARBA" id="ARBA00023242"/>
    </source>
</evidence>
<dbReference type="GO" id="GO:0005524">
    <property type="term" value="F:ATP binding"/>
    <property type="evidence" value="ECO:0007669"/>
    <property type="project" value="UniProtKB-KW"/>
</dbReference>
<organism evidence="8 9">
    <name type="scientific">Artemisia annua</name>
    <name type="common">Sweet wormwood</name>
    <dbReference type="NCBI Taxonomy" id="35608"/>
    <lineage>
        <taxon>Eukaryota</taxon>
        <taxon>Viridiplantae</taxon>
        <taxon>Streptophyta</taxon>
        <taxon>Embryophyta</taxon>
        <taxon>Tracheophyta</taxon>
        <taxon>Spermatophyta</taxon>
        <taxon>Magnoliopsida</taxon>
        <taxon>eudicotyledons</taxon>
        <taxon>Gunneridae</taxon>
        <taxon>Pentapetalae</taxon>
        <taxon>asterids</taxon>
        <taxon>campanulids</taxon>
        <taxon>Asterales</taxon>
        <taxon>Asteraceae</taxon>
        <taxon>Asteroideae</taxon>
        <taxon>Anthemideae</taxon>
        <taxon>Artemisiinae</taxon>
        <taxon>Artemisia</taxon>
    </lineage>
</organism>
<evidence type="ECO:0000256" key="1">
    <source>
        <dbReference type="ARBA" id="ARBA00004123"/>
    </source>
</evidence>
<dbReference type="GO" id="GO:0000400">
    <property type="term" value="F:four-way junction DNA binding"/>
    <property type="evidence" value="ECO:0007669"/>
    <property type="project" value="TreeGrafter"/>
</dbReference>
<proteinExistence type="predicted"/>
<evidence type="ECO:0000256" key="5">
    <source>
        <dbReference type="ARBA" id="ARBA00023204"/>
    </source>
</evidence>
<reference evidence="8 9" key="1">
    <citation type="journal article" date="2018" name="Mol. Plant">
        <title>The genome of Artemisia annua provides insight into the evolution of Asteraceae family and artemisinin biosynthesis.</title>
        <authorList>
            <person name="Shen Q."/>
            <person name="Zhang L."/>
            <person name="Liao Z."/>
            <person name="Wang S."/>
            <person name="Yan T."/>
            <person name="Shi P."/>
            <person name="Liu M."/>
            <person name="Fu X."/>
            <person name="Pan Q."/>
            <person name="Wang Y."/>
            <person name="Lv Z."/>
            <person name="Lu X."/>
            <person name="Zhang F."/>
            <person name="Jiang W."/>
            <person name="Ma Y."/>
            <person name="Chen M."/>
            <person name="Hao X."/>
            <person name="Li L."/>
            <person name="Tang Y."/>
            <person name="Lv G."/>
            <person name="Zhou Y."/>
            <person name="Sun X."/>
            <person name="Brodelius P.E."/>
            <person name="Rose J.K.C."/>
            <person name="Tang K."/>
        </authorList>
    </citation>
    <scope>NUCLEOTIDE SEQUENCE [LARGE SCALE GENOMIC DNA]</scope>
    <source>
        <strain evidence="9">cv. Huhao1</strain>
        <tissue evidence="8">Leaf</tissue>
    </source>
</reference>
<gene>
    <name evidence="8" type="ORF">CTI12_AA042490</name>
</gene>
<dbReference type="GO" id="GO:0033065">
    <property type="term" value="C:Rad51C-XRCC3 complex"/>
    <property type="evidence" value="ECO:0007669"/>
    <property type="project" value="TreeGrafter"/>
</dbReference>
<keyword evidence="6" id="KW-0539">Nucleus</keyword>
<feature type="transmembrane region" description="Helical" evidence="7">
    <location>
        <begin position="52"/>
        <end position="70"/>
    </location>
</feature>
<evidence type="ECO:0000256" key="3">
    <source>
        <dbReference type="ARBA" id="ARBA00022763"/>
    </source>
</evidence>
<keyword evidence="7" id="KW-0812">Transmembrane</keyword>
<evidence type="ECO:0000256" key="2">
    <source>
        <dbReference type="ARBA" id="ARBA00022741"/>
    </source>
</evidence>
<dbReference type="InterPro" id="IPR052093">
    <property type="entry name" value="HR_Repair_Mediator"/>
</dbReference>
<name>A0A2U1QDL7_ARTAN</name>
<keyword evidence="9" id="KW-1185">Reference proteome</keyword>
<protein>
    <submittedName>
        <fullName evidence="8">DNA recombination and repair protein Rad51, C-terminal</fullName>
    </submittedName>
</protein>
<evidence type="ECO:0000256" key="7">
    <source>
        <dbReference type="SAM" id="Phobius"/>
    </source>
</evidence>
<sequence length="74" mass="8710">MYVTWVIWPTWVKVVIVDSITFHFRQGFDDMASRTRVLGGMALKLMKLARKFGVRWFISICLCIPTLWVARMSQ</sequence>
<evidence type="ECO:0000313" key="9">
    <source>
        <dbReference type="Proteomes" id="UP000245207"/>
    </source>
</evidence>
<dbReference type="OrthoDB" id="5957327at2759"/>
<dbReference type="PANTHER" id="PTHR46239:SF1">
    <property type="entry name" value="DNA REPAIR PROTEIN RAD51 HOMOLOG 3"/>
    <property type="match status" value="1"/>
</dbReference>
<dbReference type="EMBL" id="PKPP01000199">
    <property type="protein sequence ID" value="PWA96096.1"/>
    <property type="molecule type" value="Genomic_DNA"/>
</dbReference>
<dbReference type="Proteomes" id="UP000245207">
    <property type="component" value="Unassembled WGS sequence"/>
</dbReference>
<dbReference type="AlphaFoldDB" id="A0A2U1QDL7"/>
<evidence type="ECO:0000313" key="8">
    <source>
        <dbReference type="EMBL" id="PWA96096.1"/>
    </source>
</evidence>
<keyword evidence="5" id="KW-0234">DNA repair</keyword>
<dbReference type="GO" id="GO:0005657">
    <property type="term" value="C:replication fork"/>
    <property type="evidence" value="ECO:0007669"/>
    <property type="project" value="TreeGrafter"/>
</dbReference>
<evidence type="ECO:0000256" key="4">
    <source>
        <dbReference type="ARBA" id="ARBA00022840"/>
    </source>
</evidence>
<keyword evidence="4" id="KW-0067">ATP-binding</keyword>
<dbReference type="Gene3D" id="3.40.50.300">
    <property type="entry name" value="P-loop containing nucleotide triphosphate hydrolases"/>
    <property type="match status" value="1"/>
</dbReference>
<accession>A0A2U1QDL7</accession>
<dbReference type="PANTHER" id="PTHR46239">
    <property type="entry name" value="DNA REPAIR PROTEIN RAD51 HOMOLOG 3 RAD51C"/>
    <property type="match status" value="1"/>
</dbReference>
<dbReference type="GO" id="GO:0033063">
    <property type="term" value="C:Rad51B-Rad51C-Rad51D-XRCC2 complex"/>
    <property type="evidence" value="ECO:0007669"/>
    <property type="project" value="TreeGrafter"/>
</dbReference>
<keyword evidence="2" id="KW-0547">Nucleotide-binding</keyword>
<comment type="subcellular location">
    <subcellularLocation>
        <location evidence="1">Nucleus</location>
    </subcellularLocation>
</comment>
<keyword evidence="7" id="KW-1133">Transmembrane helix</keyword>
<dbReference type="STRING" id="35608.A0A2U1QDL7"/>